<evidence type="ECO:0000256" key="2">
    <source>
        <dbReference type="ARBA" id="ARBA00022723"/>
    </source>
</evidence>
<dbReference type="InterPro" id="IPR001584">
    <property type="entry name" value="Integrase_cat-core"/>
</dbReference>
<dbReference type="SUPFAM" id="SSF57756">
    <property type="entry name" value="Retrovirus zinc finger-like domains"/>
    <property type="match status" value="1"/>
</dbReference>
<dbReference type="InterPro" id="IPR013103">
    <property type="entry name" value="RVT_2"/>
</dbReference>
<dbReference type="GO" id="GO:0008270">
    <property type="term" value="F:zinc ion binding"/>
    <property type="evidence" value="ECO:0007669"/>
    <property type="project" value="UniProtKB-KW"/>
</dbReference>
<dbReference type="SUPFAM" id="SSF56672">
    <property type="entry name" value="DNA/RNA polymerases"/>
    <property type="match status" value="1"/>
</dbReference>
<feature type="compositionally biased region" description="Basic and acidic residues" evidence="6">
    <location>
        <begin position="760"/>
        <end position="779"/>
    </location>
</feature>
<dbReference type="Pfam" id="PF14223">
    <property type="entry name" value="Retrotran_gag_2"/>
    <property type="match status" value="1"/>
</dbReference>
<dbReference type="InterPro" id="IPR025724">
    <property type="entry name" value="GAG-pre-integrase_dom"/>
</dbReference>
<dbReference type="Pfam" id="PF00665">
    <property type="entry name" value="rve"/>
    <property type="match status" value="1"/>
</dbReference>
<keyword evidence="4" id="KW-0378">Hydrolase</keyword>
<proteinExistence type="predicted"/>
<dbReference type="InterPro" id="IPR054722">
    <property type="entry name" value="PolX-like_BBD"/>
</dbReference>
<evidence type="ECO:0000256" key="4">
    <source>
        <dbReference type="ARBA" id="ARBA00022801"/>
    </source>
</evidence>
<feature type="non-terminal residue" evidence="9">
    <location>
        <position position="1323"/>
    </location>
</feature>
<dbReference type="InterPro" id="IPR039537">
    <property type="entry name" value="Retrotran_Ty1/copia-like"/>
</dbReference>
<dbReference type="Pfam" id="PF25597">
    <property type="entry name" value="SH3_retrovirus"/>
    <property type="match status" value="1"/>
</dbReference>
<reference evidence="9" key="1">
    <citation type="journal article" date="2014" name="PLoS ONE">
        <title>Transcriptome-Based Identification of ABC Transporters in the Western Tarnished Plant Bug Lygus hesperus.</title>
        <authorList>
            <person name="Hull J.J."/>
            <person name="Chaney K."/>
            <person name="Geib S.M."/>
            <person name="Fabrick J.A."/>
            <person name="Brent C.S."/>
            <person name="Walsh D."/>
            <person name="Lavine L.C."/>
        </authorList>
    </citation>
    <scope>NUCLEOTIDE SEQUENCE</scope>
</reference>
<evidence type="ECO:0000256" key="6">
    <source>
        <dbReference type="SAM" id="MobiDB-lite"/>
    </source>
</evidence>
<dbReference type="InterPro" id="IPR001878">
    <property type="entry name" value="Znf_CCHC"/>
</dbReference>
<organism evidence="9">
    <name type="scientific">Lygus hesperus</name>
    <name type="common">Western plant bug</name>
    <dbReference type="NCBI Taxonomy" id="30085"/>
    <lineage>
        <taxon>Eukaryota</taxon>
        <taxon>Metazoa</taxon>
        <taxon>Ecdysozoa</taxon>
        <taxon>Arthropoda</taxon>
        <taxon>Hexapoda</taxon>
        <taxon>Insecta</taxon>
        <taxon>Pterygota</taxon>
        <taxon>Neoptera</taxon>
        <taxon>Paraneoptera</taxon>
        <taxon>Hemiptera</taxon>
        <taxon>Heteroptera</taxon>
        <taxon>Panheteroptera</taxon>
        <taxon>Cimicomorpha</taxon>
        <taxon>Miridae</taxon>
        <taxon>Mirini</taxon>
        <taxon>Lygus</taxon>
    </lineage>
</organism>
<dbReference type="PROSITE" id="PS50158">
    <property type="entry name" value="ZF_CCHC"/>
    <property type="match status" value="1"/>
</dbReference>
<dbReference type="Pfam" id="PF00098">
    <property type="entry name" value="zf-CCHC"/>
    <property type="match status" value="1"/>
</dbReference>
<dbReference type="Gene3D" id="3.30.420.10">
    <property type="entry name" value="Ribonuclease H-like superfamily/Ribonuclease H"/>
    <property type="match status" value="1"/>
</dbReference>
<dbReference type="PANTHER" id="PTHR42648">
    <property type="entry name" value="TRANSPOSASE, PUTATIVE-RELATED"/>
    <property type="match status" value="1"/>
</dbReference>
<dbReference type="InterPro" id="IPR012337">
    <property type="entry name" value="RNaseH-like_sf"/>
</dbReference>
<reference evidence="9" key="2">
    <citation type="submission" date="2014-07" db="EMBL/GenBank/DDBJ databases">
        <authorList>
            <person name="Hull J."/>
        </authorList>
    </citation>
    <scope>NUCLEOTIDE SEQUENCE</scope>
</reference>
<dbReference type="GO" id="GO:0071897">
    <property type="term" value="P:DNA biosynthetic process"/>
    <property type="evidence" value="ECO:0007669"/>
    <property type="project" value="UniProtKB-ARBA"/>
</dbReference>
<keyword evidence="5" id="KW-0862">Zinc</keyword>
<dbReference type="GO" id="GO:0003676">
    <property type="term" value="F:nucleic acid binding"/>
    <property type="evidence" value="ECO:0007669"/>
    <property type="project" value="InterPro"/>
</dbReference>
<gene>
    <name evidence="9" type="primary">POLX_50</name>
    <name evidence="9" type="ORF">CM83_52880</name>
</gene>
<dbReference type="Pfam" id="PF13976">
    <property type="entry name" value="gag_pre-integrs"/>
    <property type="match status" value="1"/>
</dbReference>
<dbReference type="PANTHER" id="PTHR42648:SF18">
    <property type="entry name" value="RETROTRANSPOSON, UNCLASSIFIED-LIKE PROTEIN"/>
    <property type="match status" value="1"/>
</dbReference>
<evidence type="ECO:0000256" key="5">
    <source>
        <dbReference type="PROSITE-ProRule" id="PRU00047"/>
    </source>
</evidence>
<dbReference type="InterPro" id="IPR057670">
    <property type="entry name" value="SH3_retrovirus"/>
</dbReference>
<dbReference type="GO" id="GO:0015074">
    <property type="term" value="P:DNA integration"/>
    <property type="evidence" value="ECO:0007669"/>
    <property type="project" value="InterPro"/>
</dbReference>
<dbReference type="Pfam" id="PF22936">
    <property type="entry name" value="Pol_BBD"/>
    <property type="match status" value="1"/>
</dbReference>
<evidence type="ECO:0000259" key="7">
    <source>
        <dbReference type="PROSITE" id="PS50158"/>
    </source>
</evidence>
<protein>
    <submittedName>
        <fullName evidence="9">Retrovirus-related Pol polyprotein from transposon TNT 1-94</fullName>
    </submittedName>
</protein>
<dbReference type="InterPro" id="IPR043502">
    <property type="entry name" value="DNA/RNA_pol_sf"/>
</dbReference>
<keyword evidence="2" id="KW-0479">Metal-binding</keyword>
<dbReference type="Gene3D" id="4.10.60.10">
    <property type="entry name" value="Zinc finger, CCHC-type"/>
    <property type="match status" value="1"/>
</dbReference>
<accession>A0A0A9WQD4</accession>
<dbReference type="CDD" id="cd09272">
    <property type="entry name" value="RNase_HI_RT_Ty1"/>
    <property type="match status" value="1"/>
</dbReference>
<keyword evidence="5" id="KW-0863">Zinc-finger</keyword>
<dbReference type="EMBL" id="GBHO01036544">
    <property type="protein sequence ID" value="JAG07060.1"/>
    <property type="molecule type" value="Transcribed_RNA"/>
</dbReference>
<dbReference type="InterPro" id="IPR036397">
    <property type="entry name" value="RNaseH_sf"/>
</dbReference>
<dbReference type="Pfam" id="PF07727">
    <property type="entry name" value="RVT_2"/>
    <property type="match status" value="1"/>
</dbReference>
<feature type="region of interest" description="Disordered" evidence="6">
    <location>
        <begin position="219"/>
        <end position="238"/>
    </location>
</feature>
<dbReference type="SUPFAM" id="SSF53098">
    <property type="entry name" value="Ribonuclease H-like"/>
    <property type="match status" value="1"/>
</dbReference>
<evidence type="ECO:0000313" key="9">
    <source>
        <dbReference type="EMBL" id="JAG07060.1"/>
    </source>
</evidence>
<dbReference type="GO" id="GO:0006508">
    <property type="term" value="P:proteolysis"/>
    <property type="evidence" value="ECO:0007669"/>
    <property type="project" value="UniProtKB-KW"/>
</dbReference>
<dbReference type="InterPro" id="IPR036875">
    <property type="entry name" value="Znf_CCHC_sf"/>
</dbReference>
<dbReference type="GO" id="GO:0042575">
    <property type="term" value="C:DNA polymerase complex"/>
    <property type="evidence" value="ECO:0007669"/>
    <property type="project" value="UniProtKB-ARBA"/>
</dbReference>
<feature type="domain" description="Integrase catalytic" evidence="8">
    <location>
        <begin position="443"/>
        <end position="619"/>
    </location>
</feature>
<sequence length="1323" mass="149238">MTTVSNTGVSPSFEKLEGSSKYIDWKFAMEIHLVNCDLWDHVQDDATDEKLGKKAMAAIVSGVKSHIYADIRDLKLGKEVWKKLKEVYEPKGFSRVASLIEQLVNIKYDDCKDMAEYVNRKVKLAQQLKSIDHEIKDGVLAALIFVSLPDHFKPLIMALENCGSTLTSDLVKERLLAEAAKYESPNESALLSKPHKVNKGALSSVKCYNCNNLGHYANKCKAPRRNRPGSKSGDKGNEDKGLILENSILATGILDSGEWYIDSGATIHVTGRKDWLTNLREPSTKSSVTTASGEKLPITAVGDTHVLLKIGGKVKKTPIRNVSYVPGLRYNLISCVELGRKGLRTTFVNEHRCEIIDRDTGDVIAIAESSDNGLFKLLRSENSEMVHVSDSSEDAFQIWHKRLGHLSSGGMARLQGGLATGLKFPATPCDKVCKGCVFGKHARKPFPSGKAHRANEVLELIHTDLCGPFKENSMSGKRYFITFTDDKTRKTSVYFLKHKDEALTKFKEFKARVENETGKRIRFLRSDNGKEFVNKAFSDFCSVNGIQHQKSIDYCPQQNGVSERVNRTLVEKARSMMLDAKLPAKYWAEAVNAACFLKNVSPTIAVNNMTPFEAWSNRKPDLSHLKVFGCTAYALVPKSKRSKWDPKSKEYVFTGYCDDSKGYRLIDPSTGCVTKSRDVIFDETLFKGDTKAKSNEPDLTQFFEDFSEMGLEDFGVSGQPVLPPTPQTTEPDDQQQDEEEEWHPAEDSFQEDLFSSDDSSDFHGFPDADLTERQLPERERKLPKRFEDYVMSAALSIESSEDPTTLDEALSQPDSENWKMAIMEEYDSLLRNKSWELVDHPKDHNVIKCKWVFRKKHDGNSDKVRYKARLVVKGCSQIYGIDYDETFSPVVRITTLRILLALAASHSWMVEQMDAVTAFLQPDLHDEIYMYHPEIIKDGKVIREFDRVCRLKKSVYGLKQASRLWYQKFDTVMTELGLTKAQFDPCVFYRFDGDCIFILALYVDDAMIFTNNDDLKTKIKGDLMAKLEMKDLGPASYCLGMHIERDPITGTICVDQKRYIESVLKRFHMSDCKPQGTPMEHGLKLMKNEGSECADVPYRTAVGSLMYAANCTRPDLSFAVGALSRFNANPNMTHWSYVKRVLRYLQGTCDGKLVFKKTEDPLHGYADSDYADDPIDRISVTGYVFLLSSGAISWSSKKQPTVARSTTEAEYMSISNATQEALWLRMVLTELGELKPDMKIDIKCDNKGAVDLTKNSTHHSRTKHIDVHHHFIREAVKNGQVSITKESTEFMVADLLTKALPGVKHRWCVTNMGLVLEPMRQVG</sequence>
<dbReference type="PROSITE" id="PS50994">
    <property type="entry name" value="INTEGRASE"/>
    <property type="match status" value="1"/>
</dbReference>
<feature type="domain" description="CCHC-type" evidence="7">
    <location>
        <begin position="206"/>
        <end position="221"/>
    </location>
</feature>
<keyword evidence="1" id="KW-0645">Protease</keyword>
<name>A0A0A9WQD4_LYGHE</name>
<feature type="region of interest" description="Disordered" evidence="6">
    <location>
        <begin position="713"/>
        <end position="779"/>
    </location>
</feature>
<evidence type="ECO:0000256" key="3">
    <source>
        <dbReference type="ARBA" id="ARBA00022750"/>
    </source>
</evidence>
<evidence type="ECO:0000259" key="8">
    <source>
        <dbReference type="PROSITE" id="PS50994"/>
    </source>
</evidence>
<evidence type="ECO:0000256" key="1">
    <source>
        <dbReference type="ARBA" id="ARBA00022670"/>
    </source>
</evidence>
<dbReference type="GO" id="GO:0004190">
    <property type="term" value="F:aspartic-type endopeptidase activity"/>
    <property type="evidence" value="ECO:0007669"/>
    <property type="project" value="UniProtKB-KW"/>
</dbReference>
<keyword evidence="3" id="KW-0064">Aspartyl protease</keyword>
<feature type="compositionally biased region" description="Acidic residues" evidence="6">
    <location>
        <begin position="748"/>
        <end position="759"/>
    </location>
</feature>
<feature type="compositionally biased region" description="Acidic residues" evidence="6">
    <location>
        <begin position="730"/>
        <end position="741"/>
    </location>
</feature>